<dbReference type="OrthoDB" id="2837at2157"/>
<dbReference type="Gene3D" id="3.30.70.20">
    <property type="match status" value="2"/>
</dbReference>
<evidence type="ECO:0000256" key="4">
    <source>
        <dbReference type="ARBA" id="ARBA00023014"/>
    </source>
</evidence>
<dbReference type="PANTHER" id="PTHR43687">
    <property type="entry name" value="ADENYLYLSULFATE REDUCTASE, BETA SUBUNIT"/>
    <property type="match status" value="1"/>
</dbReference>
<dbReference type="HOGENOM" id="CLU_1521877_0_0_2"/>
<evidence type="ECO:0000256" key="1">
    <source>
        <dbReference type="ARBA" id="ARBA00022485"/>
    </source>
</evidence>
<gene>
    <name evidence="6" type="ordered locus">Metin_1400</name>
</gene>
<dbReference type="InterPro" id="IPR050572">
    <property type="entry name" value="Fe-S_Ferredoxin"/>
</dbReference>
<evidence type="ECO:0000256" key="2">
    <source>
        <dbReference type="ARBA" id="ARBA00022723"/>
    </source>
</evidence>
<dbReference type="GO" id="GO:0046872">
    <property type="term" value="F:metal ion binding"/>
    <property type="evidence" value="ECO:0007669"/>
    <property type="project" value="UniProtKB-KW"/>
</dbReference>
<dbReference type="GO" id="GO:0051539">
    <property type="term" value="F:4 iron, 4 sulfur cluster binding"/>
    <property type="evidence" value="ECO:0007669"/>
    <property type="project" value="UniProtKB-KW"/>
</dbReference>
<sequence>MLKFLIKHLFFNNNNKEPTETEKIKLDNCICCELCLSVCPTEAISLFKYSKVICEYCKLCEDICKKKYCESCGYCSLFCPLIYIKNLTPKPKTPVIDKKSCVSCGLCSCEAIDIKNKKIDEDKCNLCLSCVEKCPMLAIKTPEEYVKSLFIKVDYDKCIFCRACEEICPIKNLEKG</sequence>
<feature type="domain" description="4Fe-4S ferredoxin-type" evidence="5">
    <location>
        <begin position="20"/>
        <end position="49"/>
    </location>
</feature>
<dbReference type="EMBL" id="CP002009">
    <property type="protein sequence ID" value="ADG14050.1"/>
    <property type="molecule type" value="Genomic_DNA"/>
</dbReference>
<evidence type="ECO:0000313" key="6">
    <source>
        <dbReference type="EMBL" id="ADG14050.1"/>
    </source>
</evidence>
<name>D5VTZ7_METIM</name>
<dbReference type="InterPro" id="IPR017900">
    <property type="entry name" value="4Fe4S_Fe_S_CS"/>
</dbReference>
<evidence type="ECO:0000313" key="7">
    <source>
        <dbReference type="Proteomes" id="UP000002061"/>
    </source>
</evidence>
<keyword evidence="7" id="KW-1185">Reference proteome</keyword>
<reference evidence="6" key="1">
    <citation type="submission" date="2010-04" db="EMBL/GenBank/DDBJ databases">
        <title>Complete sequence of Methanocaldococcus infernus ME.</title>
        <authorList>
            <consortium name="US DOE Joint Genome Institute"/>
            <person name="Lucas S."/>
            <person name="Copeland A."/>
            <person name="Lapidus A."/>
            <person name="Cheng J.-F."/>
            <person name="Bruce D."/>
            <person name="Goodwin L."/>
            <person name="Pitluck S."/>
            <person name="Munk A.C."/>
            <person name="Detter J.C."/>
            <person name="Han C."/>
            <person name="Tapia R."/>
            <person name="Land M."/>
            <person name="Hauser L."/>
            <person name="Kyrpides N."/>
            <person name="Mikhailova N."/>
            <person name="Sieprawska-Lupa M."/>
            <person name="Whitman W.B."/>
            <person name="Woyke T."/>
        </authorList>
    </citation>
    <scope>NUCLEOTIDE SEQUENCE [LARGE SCALE GENOMIC DNA]</scope>
    <source>
        <strain evidence="6">ME</strain>
    </source>
</reference>
<evidence type="ECO:0000259" key="5">
    <source>
        <dbReference type="PROSITE" id="PS51379"/>
    </source>
</evidence>
<dbReference type="Gene3D" id="3.30.70.3270">
    <property type="match status" value="1"/>
</dbReference>
<dbReference type="eggNOG" id="arCOG02184">
    <property type="taxonomic scope" value="Archaea"/>
</dbReference>
<dbReference type="PANTHER" id="PTHR43687:SF1">
    <property type="entry name" value="FERREDOXIN III"/>
    <property type="match status" value="1"/>
</dbReference>
<dbReference type="RefSeq" id="WP_013100795.1">
    <property type="nucleotide sequence ID" value="NC_014122.1"/>
</dbReference>
<dbReference type="AlphaFoldDB" id="D5VTZ7"/>
<evidence type="ECO:0000256" key="3">
    <source>
        <dbReference type="ARBA" id="ARBA00023004"/>
    </source>
</evidence>
<keyword evidence="3" id="KW-0408">Iron</keyword>
<feature type="domain" description="4Fe-4S ferredoxin-type" evidence="5">
    <location>
        <begin position="149"/>
        <end position="176"/>
    </location>
</feature>
<dbReference type="PROSITE" id="PS51379">
    <property type="entry name" value="4FE4S_FER_2"/>
    <property type="match status" value="3"/>
</dbReference>
<accession>D5VTZ7</accession>
<dbReference type="Proteomes" id="UP000002061">
    <property type="component" value="Chromosome"/>
</dbReference>
<dbReference type="STRING" id="573063.Metin_1400"/>
<keyword evidence="1" id="KW-0004">4Fe-4S</keyword>
<dbReference type="InterPro" id="IPR017896">
    <property type="entry name" value="4Fe4S_Fe-S-bd"/>
</dbReference>
<keyword evidence="4" id="KW-0411">Iron-sulfur</keyword>
<dbReference type="SUPFAM" id="SSF54862">
    <property type="entry name" value="4Fe-4S ferredoxins"/>
    <property type="match status" value="2"/>
</dbReference>
<dbReference type="GO" id="GO:0016491">
    <property type="term" value="F:oxidoreductase activity"/>
    <property type="evidence" value="ECO:0007669"/>
    <property type="project" value="UniProtKB-ARBA"/>
</dbReference>
<protein>
    <submittedName>
        <fullName evidence="6">4Fe-4S ferredoxin iron-sulfur binding domain protein</fullName>
    </submittedName>
</protein>
<feature type="domain" description="4Fe-4S ferredoxin-type" evidence="5">
    <location>
        <begin position="115"/>
        <end position="144"/>
    </location>
</feature>
<dbReference type="PROSITE" id="PS00198">
    <property type="entry name" value="4FE4S_FER_1"/>
    <property type="match status" value="3"/>
</dbReference>
<dbReference type="Pfam" id="PF13237">
    <property type="entry name" value="Fer4_10"/>
    <property type="match status" value="1"/>
</dbReference>
<keyword evidence="2" id="KW-0479">Metal-binding</keyword>
<proteinExistence type="predicted"/>
<organism evidence="6 7">
    <name type="scientific">Methanocaldococcus infernus (strain DSM 11812 / JCM 15783 / ME)</name>
    <dbReference type="NCBI Taxonomy" id="573063"/>
    <lineage>
        <taxon>Archaea</taxon>
        <taxon>Methanobacteriati</taxon>
        <taxon>Methanobacteriota</taxon>
        <taxon>Methanomada group</taxon>
        <taxon>Methanococci</taxon>
        <taxon>Methanococcales</taxon>
        <taxon>Methanocaldococcaceae</taxon>
        <taxon>Methanocaldococcus</taxon>
    </lineage>
</organism>
<dbReference type="KEGG" id="mif:Metin_1400"/>
<dbReference type="GeneID" id="9132439"/>